<comment type="caution">
    <text evidence="2">The sequence shown here is derived from an EMBL/GenBank/DDBJ whole genome shotgun (WGS) entry which is preliminary data.</text>
</comment>
<feature type="compositionally biased region" description="Basic residues" evidence="1">
    <location>
        <begin position="67"/>
        <end position="79"/>
    </location>
</feature>
<organism evidence="2 3">
    <name type="scientific">Phytophthora nicotianae P1976</name>
    <dbReference type="NCBI Taxonomy" id="1317066"/>
    <lineage>
        <taxon>Eukaryota</taxon>
        <taxon>Sar</taxon>
        <taxon>Stramenopiles</taxon>
        <taxon>Oomycota</taxon>
        <taxon>Peronosporomycetes</taxon>
        <taxon>Peronosporales</taxon>
        <taxon>Peronosporaceae</taxon>
        <taxon>Phytophthora</taxon>
    </lineage>
</organism>
<dbReference type="Proteomes" id="UP000028582">
    <property type="component" value="Unassembled WGS sequence"/>
</dbReference>
<feature type="compositionally biased region" description="Basic and acidic residues" evidence="1">
    <location>
        <begin position="85"/>
        <end position="94"/>
    </location>
</feature>
<dbReference type="AlphaFoldDB" id="A0A081AUQ0"/>
<protein>
    <submittedName>
        <fullName evidence="2">Uncharacterized protein</fullName>
    </submittedName>
</protein>
<feature type="compositionally biased region" description="Basic and acidic residues" evidence="1">
    <location>
        <begin position="104"/>
        <end position="114"/>
    </location>
</feature>
<dbReference type="EMBL" id="ANJA01000669">
    <property type="protein sequence ID" value="ETO82611.1"/>
    <property type="molecule type" value="Genomic_DNA"/>
</dbReference>
<name>A0A081AUQ0_PHYNI</name>
<evidence type="ECO:0000313" key="3">
    <source>
        <dbReference type="Proteomes" id="UP000028582"/>
    </source>
</evidence>
<evidence type="ECO:0000256" key="1">
    <source>
        <dbReference type="SAM" id="MobiDB-lite"/>
    </source>
</evidence>
<gene>
    <name evidence="2" type="ORF">F444_03281</name>
</gene>
<sequence>MTKIAQEEQQRREERAEDSSRSNEEQTVSEEDGLQDNDRKMAKTGAVSESDDLDDGEDWKSVVRSRVPSRRADKQRRHSGSTLEQEGRRSRTLDGGESSQKVAAAEDRRFPEEP</sequence>
<proteinExistence type="predicted"/>
<accession>A0A081AUQ0</accession>
<feature type="region of interest" description="Disordered" evidence="1">
    <location>
        <begin position="1"/>
        <end position="114"/>
    </location>
</feature>
<reference evidence="2 3" key="1">
    <citation type="submission" date="2013-11" db="EMBL/GenBank/DDBJ databases">
        <title>The Genome Sequence of Phytophthora parasitica P1976.</title>
        <authorList>
            <consortium name="The Broad Institute Genomics Platform"/>
            <person name="Russ C."/>
            <person name="Tyler B."/>
            <person name="Panabieres F."/>
            <person name="Shan W."/>
            <person name="Tripathy S."/>
            <person name="Grunwald N."/>
            <person name="Machado M."/>
            <person name="Johnson C.S."/>
            <person name="Walker B."/>
            <person name="Young S."/>
            <person name="Zeng Q."/>
            <person name="Gargeya S."/>
            <person name="Fitzgerald M."/>
            <person name="Haas B."/>
            <person name="Abouelleil A."/>
            <person name="Allen A.W."/>
            <person name="Alvarado L."/>
            <person name="Arachchi H.M."/>
            <person name="Berlin A.M."/>
            <person name="Chapman S.B."/>
            <person name="Gainer-Dewar J."/>
            <person name="Goldberg J."/>
            <person name="Griggs A."/>
            <person name="Gujja S."/>
            <person name="Hansen M."/>
            <person name="Howarth C."/>
            <person name="Imamovic A."/>
            <person name="Ireland A."/>
            <person name="Larimer J."/>
            <person name="McCowan C."/>
            <person name="Murphy C."/>
            <person name="Pearson M."/>
            <person name="Poon T.W."/>
            <person name="Priest M."/>
            <person name="Roberts A."/>
            <person name="Saif S."/>
            <person name="Shea T."/>
            <person name="Sisk P."/>
            <person name="Sykes S."/>
            <person name="Wortman J."/>
            <person name="Nusbaum C."/>
            <person name="Birren B."/>
        </authorList>
    </citation>
    <scope>NUCLEOTIDE SEQUENCE [LARGE SCALE GENOMIC DNA]</scope>
    <source>
        <strain evidence="2 3">P1976</strain>
    </source>
</reference>
<feature type="compositionally biased region" description="Basic and acidic residues" evidence="1">
    <location>
        <begin position="1"/>
        <end position="24"/>
    </location>
</feature>
<evidence type="ECO:0000313" key="2">
    <source>
        <dbReference type="EMBL" id="ETO82611.1"/>
    </source>
</evidence>